<dbReference type="EMBL" id="JASPKY010000834">
    <property type="protein sequence ID" value="KAK9681208.1"/>
    <property type="molecule type" value="Genomic_DNA"/>
</dbReference>
<evidence type="ECO:0000313" key="3">
    <source>
        <dbReference type="Proteomes" id="UP001458880"/>
    </source>
</evidence>
<feature type="compositionally biased region" description="Basic and acidic residues" evidence="1">
    <location>
        <begin position="11"/>
        <end position="27"/>
    </location>
</feature>
<name>A0AAW1HWZ5_POPJA</name>
<accession>A0AAW1HWZ5</accession>
<evidence type="ECO:0000256" key="1">
    <source>
        <dbReference type="SAM" id="MobiDB-lite"/>
    </source>
</evidence>
<organism evidence="2 3">
    <name type="scientific">Popillia japonica</name>
    <name type="common">Japanese beetle</name>
    <dbReference type="NCBI Taxonomy" id="7064"/>
    <lineage>
        <taxon>Eukaryota</taxon>
        <taxon>Metazoa</taxon>
        <taxon>Ecdysozoa</taxon>
        <taxon>Arthropoda</taxon>
        <taxon>Hexapoda</taxon>
        <taxon>Insecta</taxon>
        <taxon>Pterygota</taxon>
        <taxon>Neoptera</taxon>
        <taxon>Endopterygota</taxon>
        <taxon>Coleoptera</taxon>
        <taxon>Polyphaga</taxon>
        <taxon>Scarabaeiformia</taxon>
        <taxon>Scarabaeidae</taxon>
        <taxon>Rutelinae</taxon>
        <taxon>Popillia</taxon>
    </lineage>
</organism>
<comment type="caution">
    <text evidence="2">The sequence shown here is derived from an EMBL/GenBank/DDBJ whole genome shotgun (WGS) entry which is preliminary data.</text>
</comment>
<evidence type="ECO:0000313" key="2">
    <source>
        <dbReference type="EMBL" id="KAK9681208.1"/>
    </source>
</evidence>
<reference evidence="2 3" key="1">
    <citation type="journal article" date="2024" name="BMC Genomics">
        <title>De novo assembly and annotation of Popillia japonica's genome with initial clues to its potential as an invasive pest.</title>
        <authorList>
            <person name="Cucini C."/>
            <person name="Boschi S."/>
            <person name="Funari R."/>
            <person name="Cardaioli E."/>
            <person name="Iannotti N."/>
            <person name="Marturano G."/>
            <person name="Paoli F."/>
            <person name="Bruttini M."/>
            <person name="Carapelli A."/>
            <person name="Frati F."/>
            <person name="Nardi F."/>
        </authorList>
    </citation>
    <scope>NUCLEOTIDE SEQUENCE [LARGE SCALE GENOMIC DNA]</scope>
    <source>
        <strain evidence="2">DMR45628</strain>
    </source>
</reference>
<keyword evidence="3" id="KW-1185">Reference proteome</keyword>
<dbReference type="Proteomes" id="UP001458880">
    <property type="component" value="Unassembled WGS sequence"/>
</dbReference>
<proteinExistence type="predicted"/>
<protein>
    <submittedName>
        <fullName evidence="2">Uncharacterized protein</fullName>
    </submittedName>
</protein>
<dbReference type="AlphaFoldDB" id="A0AAW1HWZ5"/>
<feature type="compositionally biased region" description="Polar residues" evidence="1">
    <location>
        <begin position="1"/>
        <end position="10"/>
    </location>
</feature>
<gene>
    <name evidence="2" type="ORF">QE152_g38496</name>
</gene>
<feature type="region of interest" description="Disordered" evidence="1">
    <location>
        <begin position="1"/>
        <end position="71"/>
    </location>
</feature>
<sequence length="71" mass="8093">MMDRPQSTNIRSHDKSLDTSMDEHADEYTQQITDGDNDTEEQDIASIAYQASPLQQNDDYDPGEQENSNQN</sequence>